<dbReference type="OrthoDB" id="10061042at2759"/>
<evidence type="ECO:0000256" key="4">
    <source>
        <dbReference type="ARBA" id="ARBA00023136"/>
    </source>
</evidence>
<dbReference type="PANTHER" id="PTHR13659">
    <property type="entry name" value="AUTOSOMAL HIGHLY CONSERVED PROTEIN"/>
    <property type="match status" value="1"/>
</dbReference>
<feature type="domain" description="RDD" evidence="5">
    <location>
        <begin position="125"/>
        <end position="227"/>
    </location>
</feature>
<dbReference type="GO" id="GO:0016020">
    <property type="term" value="C:membrane"/>
    <property type="evidence" value="ECO:0007669"/>
    <property type="project" value="UniProtKB-SubCell"/>
</dbReference>
<proteinExistence type="predicted"/>
<name>A0A0B2VZA9_TOXCA</name>
<comment type="caution">
    <text evidence="6">The sequence shown here is derived from an EMBL/GenBank/DDBJ whole genome shotgun (WGS) entry which is preliminary data.</text>
</comment>
<evidence type="ECO:0000259" key="5">
    <source>
        <dbReference type="Pfam" id="PF06271"/>
    </source>
</evidence>
<dbReference type="InterPro" id="IPR010432">
    <property type="entry name" value="RDD"/>
</dbReference>
<dbReference type="STRING" id="6265.A0A0B2VZA9"/>
<keyword evidence="4" id="KW-0472">Membrane</keyword>
<evidence type="ECO:0000256" key="1">
    <source>
        <dbReference type="ARBA" id="ARBA00004141"/>
    </source>
</evidence>
<evidence type="ECO:0000313" key="6">
    <source>
        <dbReference type="EMBL" id="KHN86305.1"/>
    </source>
</evidence>
<keyword evidence="7" id="KW-1185">Reference proteome</keyword>
<gene>
    <name evidence="6" type="primary">FAM8A1</name>
    <name evidence="6" type="ORF">Tcan_04060</name>
</gene>
<keyword evidence="2" id="KW-0812">Transmembrane</keyword>
<reference evidence="6 7" key="1">
    <citation type="submission" date="2014-11" db="EMBL/GenBank/DDBJ databases">
        <title>Genetic blueprint of the zoonotic pathogen Toxocara canis.</title>
        <authorList>
            <person name="Zhu X.-Q."/>
            <person name="Korhonen P.K."/>
            <person name="Cai H."/>
            <person name="Young N.D."/>
            <person name="Nejsum P."/>
            <person name="von Samson-Himmelstjerna G."/>
            <person name="Boag P.R."/>
            <person name="Tan P."/>
            <person name="Li Q."/>
            <person name="Min J."/>
            <person name="Yang Y."/>
            <person name="Wang X."/>
            <person name="Fang X."/>
            <person name="Hall R.S."/>
            <person name="Hofmann A."/>
            <person name="Sternberg P.W."/>
            <person name="Jex A.R."/>
            <person name="Gasser R.B."/>
        </authorList>
    </citation>
    <scope>NUCLEOTIDE SEQUENCE [LARGE SCALE GENOMIC DNA]</scope>
    <source>
        <strain evidence="6">PN_DK_2014</strain>
    </source>
</reference>
<dbReference type="PANTHER" id="PTHR13659:SF5">
    <property type="entry name" value="PROTEIN FAM8A1"/>
    <property type="match status" value="1"/>
</dbReference>
<dbReference type="AlphaFoldDB" id="A0A0B2VZA9"/>
<dbReference type="EMBL" id="JPKZ01000634">
    <property type="protein sequence ID" value="KHN86305.1"/>
    <property type="molecule type" value="Genomic_DNA"/>
</dbReference>
<evidence type="ECO:0000256" key="2">
    <source>
        <dbReference type="ARBA" id="ARBA00022692"/>
    </source>
</evidence>
<dbReference type="Proteomes" id="UP000031036">
    <property type="component" value="Unassembled WGS sequence"/>
</dbReference>
<sequence length="294" mass="32010">MLLMILQNAFDAGMTVINHPVINMTSEERDDRKQVNGTSSLHAVKDYGSAAAYADEVRKWAMASQCWAVCHQMACMHSYAYVASCLNPQWSPLPQASVTGGATTPDRTAPAEAVVGQFTQRGAIPPFSRRIAAEIIDSVVAFGVKLFIVYFLVEISAIDLDKYDRLLSDEADLQSLIDITQELFPVEVLGKVIISVAEALFISYGWGSVPAGATPGKGLMGIQVVSCHQITPVPGSDDVEIIRDPTVPFKNSLLRSLIKNMLINLLFPLSAAAYAFNYNRAVYDLAANTLVVYM</sequence>
<evidence type="ECO:0000313" key="7">
    <source>
        <dbReference type="Proteomes" id="UP000031036"/>
    </source>
</evidence>
<dbReference type="Pfam" id="PF06271">
    <property type="entry name" value="RDD"/>
    <property type="match status" value="1"/>
</dbReference>
<accession>A0A0B2VZA9</accession>
<dbReference type="OMA" id="WGYANWQ"/>
<keyword evidence="3" id="KW-1133">Transmembrane helix</keyword>
<comment type="subcellular location">
    <subcellularLocation>
        <location evidence="1">Membrane</location>
        <topology evidence="1">Multi-pass membrane protein</topology>
    </subcellularLocation>
</comment>
<dbReference type="InterPro" id="IPR039871">
    <property type="entry name" value="FAM8A1"/>
</dbReference>
<protein>
    <submittedName>
        <fullName evidence="6">Protein FAM8A1</fullName>
    </submittedName>
</protein>
<organism evidence="6 7">
    <name type="scientific">Toxocara canis</name>
    <name type="common">Canine roundworm</name>
    <dbReference type="NCBI Taxonomy" id="6265"/>
    <lineage>
        <taxon>Eukaryota</taxon>
        <taxon>Metazoa</taxon>
        <taxon>Ecdysozoa</taxon>
        <taxon>Nematoda</taxon>
        <taxon>Chromadorea</taxon>
        <taxon>Rhabditida</taxon>
        <taxon>Spirurina</taxon>
        <taxon>Ascaridomorpha</taxon>
        <taxon>Ascaridoidea</taxon>
        <taxon>Toxocaridae</taxon>
        <taxon>Toxocara</taxon>
    </lineage>
</organism>
<evidence type="ECO:0000256" key="3">
    <source>
        <dbReference type="ARBA" id="ARBA00022989"/>
    </source>
</evidence>